<dbReference type="Pfam" id="PF20154">
    <property type="entry name" value="LNT_N"/>
    <property type="match status" value="1"/>
</dbReference>
<comment type="caution">
    <text evidence="9">Lacks conserved residue(s) required for the propagation of feature annotation.</text>
</comment>
<keyword evidence="11" id="KW-0449">Lipoprotein</keyword>
<evidence type="ECO:0000256" key="6">
    <source>
        <dbReference type="ARBA" id="ARBA00022989"/>
    </source>
</evidence>
<comment type="pathway">
    <text evidence="9">Protein modification; lipoprotein biosynthesis (N-acyl transfer).</text>
</comment>
<keyword evidence="6 9" id="KW-1133">Transmembrane helix</keyword>
<organism evidence="11 12">
    <name type="scientific">Geothermobacter hydrogeniphilus</name>
    <dbReference type="NCBI Taxonomy" id="1969733"/>
    <lineage>
        <taxon>Bacteria</taxon>
        <taxon>Pseudomonadati</taxon>
        <taxon>Thermodesulfobacteriota</taxon>
        <taxon>Desulfuromonadia</taxon>
        <taxon>Desulfuromonadales</taxon>
        <taxon>Geothermobacteraceae</taxon>
        <taxon>Geothermobacter</taxon>
    </lineage>
</organism>
<dbReference type="Pfam" id="PF00795">
    <property type="entry name" value="CN_hydrolase"/>
    <property type="match status" value="1"/>
</dbReference>
<dbReference type="InterPro" id="IPR045378">
    <property type="entry name" value="LNT_N"/>
</dbReference>
<dbReference type="UniPathway" id="UPA00666"/>
<sequence length="512" mass="56987">MVLRFPRRDTLCALASGLVSALAFPRPSWFVVAWFGLLPLLLTGERRPFRNGWLAGCGFFALVLYWLNIVMTTYGRLEPLLSMAAYLLLVAYLSLYWGLAWWGSCKLRERLGLPHVFSLPLLWTGLEYLRGHLLSGFPWALLGYSQQPFTTLLQSADLFGVYGLSFLLVLANASLAGLVWAGRGERRRPLFAAGLTAVLVIAALCYGGWRLDQRPVAGKPLTIGLAQGNIDQAVKWDPAFRQWTLRTYRELTARAAAAGADLVIWPESAVPFYYQEPGQEQREVQQAARRLKGFLLFGSPAYLRQEGKVRYLNSAYLLNADGRQLGRSDKVHLVPFGEYVPLKWLFPFIDKLVVGIGDFSPGRVEPLVMNGHRLGVLVCYEAIFPELARDYVNSGSDLLVNITNDAWFGRSSAPWQLLEMSAVRAVENRVWIARAANTGISALISPLGEIRQQTPLFKPALLVGKVYPGAGVSLYRRIGDLLPQGCLLIAVLLGFAARLRPCRRFRGQLSGE</sequence>
<keyword evidence="12" id="KW-1185">Reference proteome</keyword>
<dbReference type="PANTHER" id="PTHR38686:SF1">
    <property type="entry name" value="APOLIPOPROTEIN N-ACYLTRANSFERASE"/>
    <property type="match status" value="1"/>
</dbReference>
<dbReference type="STRING" id="1969733.B5V00_10840"/>
<feature type="transmembrane region" description="Helical" evidence="9">
    <location>
        <begin position="159"/>
        <end position="181"/>
    </location>
</feature>
<accession>A0A1X0Y1J1</accession>
<evidence type="ECO:0000256" key="1">
    <source>
        <dbReference type="ARBA" id="ARBA00004651"/>
    </source>
</evidence>
<evidence type="ECO:0000256" key="7">
    <source>
        <dbReference type="ARBA" id="ARBA00023136"/>
    </source>
</evidence>
<feature type="transmembrane region" description="Helical" evidence="9">
    <location>
        <begin position="49"/>
        <end position="68"/>
    </location>
</feature>
<comment type="similarity">
    <text evidence="2 9">Belongs to the CN hydrolase family. Apolipoprotein N-acyltransferase subfamily.</text>
</comment>
<feature type="transmembrane region" description="Helical" evidence="9">
    <location>
        <begin position="80"/>
        <end position="102"/>
    </location>
</feature>
<evidence type="ECO:0000256" key="2">
    <source>
        <dbReference type="ARBA" id="ARBA00010065"/>
    </source>
</evidence>
<dbReference type="HAMAP" id="MF_01148">
    <property type="entry name" value="Lnt"/>
    <property type="match status" value="1"/>
</dbReference>
<dbReference type="GO" id="GO:0016410">
    <property type="term" value="F:N-acyltransferase activity"/>
    <property type="evidence" value="ECO:0007669"/>
    <property type="project" value="UniProtKB-UniRule"/>
</dbReference>
<evidence type="ECO:0000256" key="3">
    <source>
        <dbReference type="ARBA" id="ARBA00022475"/>
    </source>
</evidence>
<dbReference type="OrthoDB" id="9804277at2"/>
<dbReference type="NCBIfam" id="TIGR00546">
    <property type="entry name" value="lnt"/>
    <property type="match status" value="1"/>
</dbReference>
<dbReference type="PROSITE" id="PS50263">
    <property type="entry name" value="CN_HYDROLASE"/>
    <property type="match status" value="1"/>
</dbReference>
<evidence type="ECO:0000259" key="10">
    <source>
        <dbReference type="PROSITE" id="PS50263"/>
    </source>
</evidence>
<dbReference type="InterPro" id="IPR003010">
    <property type="entry name" value="C-N_Hydrolase"/>
</dbReference>
<proteinExistence type="inferred from homology"/>
<dbReference type="EMBL" id="NAAD01000013">
    <property type="protein sequence ID" value="ORJ59060.1"/>
    <property type="molecule type" value="Genomic_DNA"/>
</dbReference>
<keyword evidence="7 9" id="KW-0472">Membrane</keyword>
<dbReference type="CDD" id="cd07571">
    <property type="entry name" value="ALP_N-acyl_transferase"/>
    <property type="match status" value="1"/>
</dbReference>
<evidence type="ECO:0000313" key="12">
    <source>
        <dbReference type="Proteomes" id="UP000193136"/>
    </source>
</evidence>
<protein>
    <recommendedName>
        <fullName evidence="9">Apolipoprotein N-acyltransferase</fullName>
        <shortName evidence="9">ALP N-acyltransferase</shortName>
        <ecNumber evidence="9">2.3.1.269</ecNumber>
    </recommendedName>
</protein>
<keyword evidence="5 9" id="KW-0812">Transmembrane</keyword>
<evidence type="ECO:0000256" key="9">
    <source>
        <dbReference type="HAMAP-Rule" id="MF_01148"/>
    </source>
</evidence>
<keyword evidence="4 9" id="KW-0808">Transferase</keyword>
<feature type="domain" description="CN hydrolase" evidence="10">
    <location>
        <begin position="226"/>
        <end position="468"/>
    </location>
</feature>
<evidence type="ECO:0000256" key="4">
    <source>
        <dbReference type="ARBA" id="ARBA00022679"/>
    </source>
</evidence>
<name>A0A1X0Y1J1_9BACT</name>
<keyword evidence="8 9" id="KW-0012">Acyltransferase</keyword>
<dbReference type="Gene3D" id="3.60.110.10">
    <property type="entry name" value="Carbon-nitrogen hydrolase"/>
    <property type="match status" value="1"/>
</dbReference>
<reference evidence="11 12" key="1">
    <citation type="submission" date="2017-03" db="EMBL/GenBank/DDBJ databases">
        <title>Genome sequence of Geothermobacter sp. EPR-M, Deep-Sea Iron Reducer.</title>
        <authorList>
            <person name="Tully B."/>
            <person name="Savalia P."/>
            <person name="Abuyen K."/>
            <person name="Baughan C."/>
            <person name="Romero E."/>
            <person name="Ronkowski C."/>
            <person name="Torres B."/>
            <person name="Tremblay J."/>
            <person name="Trujillo A."/>
            <person name="Tyler M."/>
            <person name="Perez-Rodriguez I."/>
            <person name="Amend J."/>
        </authorList>
    </citation>
    <scope>NUCLEOTIDE SEQUENCE [LARGE SCALE GENOMIC DNA]</scope>
    <source>
        <strain evidence="11 12">EPR-M</strain>
    </source>
</reference>
<evidence type="ECO:0000313" key="11">
    <source>
        <dbReference type="EMBL" id="ORJ59060.1"/>
    </source>
</evidence>
<dbReference type="InterPro" id="IPR036526">
    <property type="entry name" value="C-N_Hydrolase_sf"/>
</dbReference>
<evidence type="ECO:0000256" key="8">
    <source>
        <dbReference type="ARBA" id="ARBA00023315"/>
    </source>
</evidence>
<dbReference type="SUPFAM" id="SSF56317">
    <property type="entry name" value="Carbon-nitrogen hydrolase"/>
    <property type="match status" value="1"/>
</dbReference>
<feature type="transmembrane region" description="Helical" evidence="9">
    <location>
        <begin position="190"/>
        <end position="209"/>
    </location>
</feature>
<comment type="caution">
    <text evidence="11">The sequence shown here is derived from an EMBL/GenBank/DDBJ whole genome shotgun (WGS) entry which is preliminary data.</text>
</comment>
<dbReference type="AlphaFoldDB" id="A0A1X0Y1J1"/>
<keyword evidence="3 9" id="KW-1003">Cell membrane</keyword>
<dbReference type="Proteomes" id="UP000193136">
    <property type="component" value="Unassembled WGS sequence"/>
</dbReference>
<dbReference type="EC" id="2.3.1.269" evidence="9"/>
<dbReference type="PANTHER" id="PTHR38686">
    <property type="entry name" value="APOLIPOPROTEIN N-ACYLTRANSFERASE"/>
    <property type="match status" value="1"/>
</dbReference>
<dbReference type="GO" id="GO:0005886">
    <property type="term" value="C:plasma membrane"/>
    <property type="evidence" value="ECO:0007669"/>
    <property type="project" value="UniProtKB-SubCell"/>
</dbReference>
<dbReference type="GO" id="GO:0042158">
    <property type="term" value="P:lipoprotein biosynthetic process"/>
    <property type="evidence" value="ECO:0007669"/>
    <property type="project" value="UniProtKB-UniRule"/>
</dbReference>
<dbReference type="InterPro" id="IPR004563">
    <property type="entry name" value="Apolipo_AcylTrfase"/>
</dbReference>
<gene>
    <name evidence="9" type="primary">lnt</name>
    <name evidence="11" type="ORF">B5V00_10840</name>
</gene>
<comment type="function">
    <text evidence="9">Catalyzes the phospholipid dependent N-acylation of the N-terminal cysteine of apolipoprotein, the last step in lipoprotein maturation.</text>
</comment>
<comment type="subcellular location">
    <subcellularLocation>
        <location evidence="1 9">Cell membrane</location>
        <topology evidence="1 9">Multi-pass membrane protein</topology>
    </subcellularLocation>
</comment>
<evidence type="ECO:0000256" key="5">
    <source>
        <dbReference type="ARBA" id="ARBA00022692"/>
    </source>
</evidence>
<comment type="catalytic activity">
    <reaction evidence="9">
        <text>N-terminal S-1,2-diacyl-sn-glyceryl-L-cysteinyl-[lipoprotein] + a glycerophospholipid = N-acyl-S-1,2-diacyl-sn-glyceryl-L-cysteinyl-[lipoprotein] + a 2-acyl-sn-glycero-3-phospholipid + H(+)</text>
        <dbReference type="Rhea" id="RHEA:48228"/>
        <dbReference type="Rhea" id="RHEA-COMP:14681"/>
        <dbReference type="Rhea" id="RHEA-COMP:14684"/>
        <dbReference type="ChEBI" id="CHEBI:15378"/>
        <dbReference type="ChEBI" id="CHEBI:136912"/>
        <dbReference type="ChEBI" id="CHEBI:140656"/>
        <dbReference type="ChEBI" id="CHEBI:140657"/>
        <dbReference type="ChEBI" id="CHEBI:140660"/>
        <dbReference type="EC" id="2.3.1.269"/>
    </reaction>
</comment>
<dbReference type="RefSeq" id="WP_085010819.1">
    <property type="nucleotide sequence ID" value="NZ_NAAD01000013.1"/>
</dbReference>